<dbReference type="OrthoDB" id="1625746at2"/>
<keyword evidence="5" id="KW-0997">Cell inner membrane</keyword>
<gene>
    <name evidence="13" type="ORF">DKB62_00805</name>
</gene>
<evidence type="ECO:0000313" key="13">
    <source>
        <dbReference type="EMBL" id="AXL20225.1"/>
    </source>
</evidence>
<evidence type="ECO:0000256" key="10">
    <source>
        <dbReference type="SAM" id="MobiDB-lite"/>
    </source>
</evidence>
<dbReference type="RefSeq" id="WP_107196820.1">
    <property type="nucleotide sequence ID" value="NZ_CP029462.1"/>
</dbReference>
<feature type="transmembrane region" description="Helical" evidence="11">
    <location>
        <begin position="12"/>
        <end position="35"/>
    </location>
</feature>
<evidence type="ECO:0000256" key="11">
    <source>
        <dbReference type="SAM" id="Phobius"/>
    </source>
</evidence>
<keyword evidence="9 11" id="KW-0472">Membrane</keyword>
<evidence type="ECO:0000256" key="6">
    <source>
        <dbReference type="ARBA" id="ARBA00022692"/>
    </source>
</evidence>
<keyword evidence="14" id="KW-1185">Reference proteome</keyword>
<evidence type="ECO:0000256" key="2">
    <source>
        <dbReference type="ARBA" id="ARBA00006555"/>
    </source>
</evidence>
<dbReference type="PROSITE" id="PS52015">
    <property type="entry name" value="TONB_CTD"/>
    <property type="match status" value="1"/>
</dbReference>
<dbReference type="PANTHER" id="PTHR33446">
    <property type="entry name" value="PROTEIN TONB-RELATED"/>
    <property type="match status" value="1"/>
</dbReference>
<dbReference type="Pfam" id="PF03544">
    <property type="entry name" value="TonB_C"/>
    <property type="match status" value="1"/>
</dbReference>
<dbReference type="AlphaFoldDB" id="A0A346AWI2"/>
<keyword evidence="7" id="KW-0653">Protein transport</keyword>
<dbReference type="Gene3D" id="3.30.1150.10">
    <property type="match status" value="1"/>
</dbReference>
<feature type="domain" description="TonB C-terminal" evidence="12">
    <location>
        <begin position="162"/>
        <end position="253"/>
    </location>
</feature>
<organism evidence="13 14">
    <name type="scientific">Megasphaera stantonii</name>
    <dbReference type="NCBI Taxonomy" id="2144175"/>
    <lineage>
        <taxon>Bacteria</taxon>
        <taxon>Bacillati</taxon>
        <taxon>Bacillota</taxon>
        <taxon>Negativicutes</taxon>
        <taxon>Veillonellales</taxon>
        <taxon>Veillonellaceae</taxon>
        <taxon>Megasphaera</taxon>
    </lineage>
</organism>
<keyword evidence="4" id="KW-1003">Cell membrane</keyword>
<name>A0A346AWI2_9FIRM</name>
<dbReference type="GO" id="GO:0031992">
    <property type="term" value="F:energy transducer activity"/>
    <property type="evidence" value="ECO:0007669"/>
    <property type="project" value="TreeGrafter"/>
</dbReference>
<evidence type="ECO:0000259" key="12">
    <source>
        <dbReference type="PROSITE" id="PS52015"/>
    </source>
</evidence>
<dbReference type="EMBL" id="CP029462">
    <property type="protein sequence ID" value="AXL20225.1"/>
    <property type="molecule type" value="Genomic_DNA"/>
</dbReference>
<feature type="compositionally biased region" description="Gly residues" evidence="10">
    <location>
        <begin position="131"/>
        <end position="158"/>
    </location>
</feature>
<dbReference type="InterPro" id="IPR037682">
    <property type="entry name" value="TonB_C"/>
</dbReference>
<sequence>MRREDKDKRLALFVSLAVHGTLFVVLAAAGVFTFIQTRSQVEPIDVTVYNEDSMNNLPKLGGGDGAPTYEAPASPMPAIDESYTEEVQEQREVQKIMAETGVDAAQAKEIAAAHKTQSAAGQSPSSDRQGRGAGQGASGSGSESGSGGSAAGVPGGDGLRPATKARLVSVPDVNSYYPEELRRKNIGGTVTVHIVVSADGSVASASVSASSGYAAMDEAAVQIAYGCVYEPAQNSYGQAVASERELNIPFQIR</sequence>
<evidence type="ECO:0000256" key="5">
    <source>
        <dbReference type="ARBA" id="ARBA00022519"/>
    </source>
</evidence>
<comment type="similarity">
    <text evidence="2">Belongs to the TonB family.</text>
</comment>
<dbReference type="PANTHER" id="PTHR33446:SF2">
    <property type="entry name" value="PROTEIN TONB"/>
    <property type="match status" value="1"/>
</dbReference>
<dbReference type="SUPFAM" id="SSF74653">
    <property type="entry name" value="TolA/TonB C-terminal domain"/>
    <property type="match status" value="1"/>
</dbReference>
<keyword evidence="6 11" id="KW-0812">Transmembrane</keyword>
<dbReference type="Proteomes" id="UP000254337">
    <property type="component" value="Chromosome"/>
</dbReference>
<feature type="compositionally biased region" description="Polar residues" evidence="10">
    <location>
        <begin position="115"/>
        <end position="124"/>
    </location>
</feature>
<dbReference type="InterPro" id="IPR051045">
    <property type="entry name" value="TonB-dependent_transducer"/>
</dbReference>
<keyword evidence="3" id="KW-0813">Transport</keyword>
<dbReference type="GO" id="GO:0098797">
    <property type="term" value="C:plasma membrane protein complex"/>
    <property type="evidence" value="ECO:0007669"/>
    <property type="project" value="TreeGrafter"/>
</dbReference>
<evidence type="ECO:0000313" key="14">
    <source>
        <dbReference type="Proteomes" id="UP000254337"/>
    </source>
</evidence>
<dbReference type="InterPro" id="IPR006260">
    <property type="entry name" value="TonB/TolA_C"/>
</dbReference>
<proteinExistence type="inferred from homology"/>
<evidence type="ECO:0000256" key="4">
    <source>
        <dbReference type="ARBA" id="ARBA00022475"/>
    </source>
</evidence>
<accession>A0A346AWI2</accession>
<dbReference type="KEGG" id="meg:DKB62_00805"/>
<evidence type="ECO:0000256" key="7">
    <source>
        <dbReference type="ARBA" id="ARBA00022927"/>
    </source>
</evidence>
<dbReference type="GO" id="GO:0055085">
    <property type="term" value="P:transmembrane transport"/>
    <property type="evidence" value="ECO:0007669"/>
    <property type="project" value="InterPro"/>
</dbReference>
<protein>
    <submittedName>
        <fullName evidence="13">TonB family protein</fullName>
    </submittedName>
</protein>
<reference evidence="13 14" key="1">
    <citation type="submission" date="2018-05" db="EMBL/GenBank/DDBJ databases">
        <title>Complete genome sequence of Megasphaera sp. AJH120T, isolated from the ceca of a chicken.</title>
        <authorList>
            <person name="Maki J."/>
            <person name="Looft T."/>
        </authorList>
    </citation>
    <scope>NUCLEOTIDE SEQUENCE [LARGE SCALE GENOMIC DNA]</scope>
    <source>
        <strain evidence="13 14">AJH120</strain>
    </source>
</reference>
<dbReference type="NCBIfam" id="TIGR01352">
    <property type="entry name" value="tonB_Cterm"/>
    <property type="match status" value="1"/>
</dbReference>
<evidence type="ECO:0000256" key="1">
    <source>
        <dbReference type="ARBA" id="ARBA00004383"/>
    </source>
</evidence>
<evidence type="ECO:0000256" key="8">
    <source>
        <dbReference type="ARBA" id="ARBA00022989"/>
    </source>
</evidence>
<keyword evidence="8 11" id="KW-1133">Transmembrane helix</keyword>
<evidence type="ECO:0000256" key="9">
    <source>
        <dbReference type="ARBA" id="ARBA00023136"/>
    </source>
</evidence>
<feature type="region of interest" description="Disordered" evidence="10">
    <location>
        <begin position="109"/>
        <end position="165"/>
    </location>
</feature>
<comment type="subcellular location">
    <subcellularLocation>
        <location evidence="1">Cell inner membrane</location>
        <topology evidence="1">Single-pass membrane protein</topology>
        <orientation evidence="1">Periplasmic side</orientation>
    </subcellularLocation>
</comment>
<evidence type="ECO:0000256" key="3">
    <source>
        <dbReference type="ARBA" id="ARBA00022448"/>
    </source>
</evidence>
<dbReference type="GO" id="GO:0015031">
    <property type="term" value="P:protein transport"/>
    <property type="evidence" value="ECO:0007669"/>
    <property type="project" value="UniProtKB-KW"/>
</dbReference>